<comment type="function">
    <text evidence="1 7">Catalyzes the insertion of molybdate into adenylated molybdopterin with the concomitant release of AMP.</text>
</comment>
<dbReference type="Gene3D" id="3.40.980.10">
    <property type="entry name" value="MoaB/Mog-like domain"/>
    <property type="match status" value="1"/>
</dbReference>
<dbReference type="AlphaFoldDB" id="A0A1G9HBC1"/>
<comment type="cofactor">
    <cofactor evidence="7">
        <name>Mg(2+)</name>
        <dbReference type="ChEBI" id="CHEBI:18420"/>
    </cofactor>
</comment>
<keyword evidence="10" id="KW-1185">Reference proteome</keyword>
<feature type="domain" description="MoaB/Mog" evidence="8">
    <location>
        <begin position="181"/>
        <end position="320"/>
    </location>
</feature>
<keyword evidence="4 7" id="KW-0500">Molybdenum</keyword>
<keyword evidence="7" id="KW-0479">Metal-binding</keyword>
<evidence type="ECO:0000313" key="9">
    <source>
        <dbReference type="EMBL" id="SDL10162.1"/>
    </source>
</evidence>
<comment type="similarity">
    <text evidence="3 7">Belongs to the MoeA family.</text>
</comment>
<dbReference type="STRING" id="686624.SAMN04488242_0197"/>
<protein>
    <recommendedName>
        <fullName evidence="7">Molybdopterin molybdenumtransferase</fullName>
        <ecNumber evidence="7">2.10.1.1</ecNumber>
    </recommendedName>
</protein>
<dbReference type="SUPFAM" id="SSF53218">
    <property type="entry name" value="Molybdenum cofactor biosynthesis proteins"/>
    <property type="match status" value="1"/>
</dbReference>
<evidence type="ECO:0000313" key="10">
    <source>
        <dbReference type="Proteomes" id="UP000199475"/>
    </source>
</evidence>
<dbReference type="Gene3D" id="3.90.105.10">
    <property type="entry name" value="Molybdopterin biosynthesis moea protein, domain 2"/>
    <property type="match status" value="1"/>
</dbReference>
<dbReference type="GO" id="GO:0006777">
    <property type="term" value="P:Mo-molybdopterin cofactor biosynthetic process"/>
    <property type="evidence" value="ECO:0007669"/>
    <property type="project" value="UniProtKB-UniRule"/>
</dbReference>
<dbReference type="PANTHER" id="PTHR10192:SF5">
    <property type="entry name" value="GEPHYRIN"/>
    <property type="match status" value="1"/>
</dbReference>
<dbReference type="Proteomes" id="UP000199475">
    <property type="component" value="Unassembled WGS sequence"/>
</dbReference>
<keyword evidence="5 7" id="KW-0501">Molybdenum cofactor biosynthesis</keyword>
<reference evidence="9 10" key="1">
    <citation type="submission" date="2016-10" db="EMBL/GenBank/DDBJ databases">
        <authorList>
            <person name="de Groot N.N."/>
        </authorList>
    </citation>
    <scope>NUCLEOTIDE SEQUENCE [LARGE SCALE GENOMIC DNA]</scope>
    <source>
        <strain evidence="9 10">CGMCC 1.9159</strain>
    </source>
</reference>
<comment type="pathway">
    <text evidence="2 7">Cofactor biosynthesis; molybdopterin biosynthesis.</text>
</comment>
<dbReference type="NCBIfam" id="NF045515">
    <property type="entry name" value="Glp_gephyrin"/>
    <property type="match status" value="1"/>
</dbReference>
<dbReference type="SUPFAM" id="SSF63867">
    <property type="entry name" value="MoeA C-terminal domain-like"/>
    <property type="match status" value="1"/>
</dbReference>
<evidence type="ECO:0000256" key="4">
    <source>
        <dbReference type="ARBA" id="ARBA00022505"/>
    </source>
</evidence>
<dbReference type="FunFam" id="2.170.190.11:FF:000001">
    <property type="entry name" value="Molybdopterin molybdenumtransferase"/>
    <property type="match status" value="1"/>
</dbReference>
<dbReference type="EMBL" id="FNGP01000001">
    <property type="protein sequence ID" value="SDL10162.1"/>
    <property type="molecule type" value="Genomic_DNA"/>
</dbReference>
<dbReference type="Gene3D" id="2.170.190.11">
    <property type="entry name" value="Molybdopterin biosynthesis moea protein, domain 3"/>
    <property type="match status" value="1"/>
</dbReference>
<dbReference type="SMART" id="SM00852">
    <property type="entry name" value="MoCF_biosynth"/>
    <property type="match status" value="1"/>
</dbReference>
<dbReference type="SUPFAM" id="SSF63882">
    <property type="entry name" value="MoeA N-terminal region -like"/>
    <property type="match status" value="1"/>
</dbReference>
<accession>A0A1G9HBC1</accession>
<dbReference type="UniPathway" id="UPA00344"/>
<dbReference type="GO" id="GO:0005829">
    <property type="term" value="C:cytosol"/>
    <property type="evidence" value="ECO:0007669"/>
    <property type="project" value="TreeGrafter"/>
</dbReference>
<comment type="catalytic activity">
    <reaction evidence="6">
        <text>adenylyl-molybdopterin + molybdate = Mo-molybdopterin + AMP + H(+)</text>
        <dbReference type="Rhea" id="RHEA:35047"/>
        <dbReference type="ChEBI" id="CHEBI:15378"/>
        <dbReference type="ChEBI" id="CHEBI:36264"/>
        <dbReference type="ChEBI" id="CHEBI:62727"/>
        <dbReference type="ChEBI" id="CHEBI:71302"/>
        <dbReference type="ChEBI" id="CHEBI:456215"/>
        <dbReference type="EC" id="2.10.1.1"/>
    </reaction>
</comment>
<name>A0A1G9HBC1_9ACTN</name>
<dbReference type="InterPro" id="IPR036135">
    <property type="entry name" value="MoeA_linker/N_sf"/>
</dbReference>
<gene>
    <name evidence="9" type="ORF">SAMN04488242_0197</name>
</gene>
<evidence type="ECO:0000256" key="5">
    <source>
        <dbReference type="ARBA" id="ARBA00023150"/>
    </source>
</evidence>
<dbReference type="Pfam" id="PF03454">
    <property type="entry name" value="MoeA_C"/>
    <property type="match status" value="1"/>
</dbReference>
<evidence type="ECO:0000256" key="6">
    <source>
        <dbReference type="ARBA" id="ARBA00047317"/>
    </source>
</evidence>
<evidence type="ECO:0000256" key="7">
    <source>
        <dbReference type="RuleBase" id="RU365090"/>
    </source>
</evidence>
<dbReference type="NCBIfam" id="TIGR00177">
    <property type="entry name" value="molyb_syn"/>
    <property type="match status" value="1"/>
</dbReference>
<dbReference type="InterPro" id="IPR005110">
    <property type="entry name" value="MoeA_linker/N"/>
</dbReference>
<dbReference type="EC" id="2.10.1.1" evidence="7"/>
<dbReference type="InterPro" id="IPR038987">
    <property type="entry name" value="MoeA-like"/>
</dbReference>
<dbReference type="GO" id="GO:0061599">
    <property type="term" value="F:molybdopterin molybdotransferase activity"/>
    <property type="evidence" value="ECO:0007669"/>
    <property type="project" value="UniProtKB-UniRule"/>
</dbReference>
<keyword evidence="7" id="KW-0460">Magnesium</keyword>
<evidence type="ECO:0000256" key="2">
    <source>
        <dbReference type="ARBA" id="ARBA00005046"/>
    </source>
</evidence>
<dbReference type="OrthoDB" id="9804758at2"/>
<dbReference type="Pfam" id="PF03453">
    <property type="entry name" value="MoeA_N"/>
    <property type="match status" value="1"/>
</dbReference>
<evidence type="ECO:0000256" key="3">
    <source>
        <dbReference type="ARBA" id="ARBA00010763"/>
    </source>
</evidence>
<dbReference type="RefSeq" id="WP_093248069.1">
    <property type="nucleotide sequence ID" value="NZ_FNGP01000001.1"/>
</dbReference>
<dbReference type="InterPro" id="IPR005111">
    <property type="entry name" value="MoeA_C_domain_IV"/>
</dbReference>
<keyword evidence="7 9" id="KW-0808">Transferase</keyword>
<dbReference type="InterPro" id="IPR036425">
    <property type="entry name" value="MoaB/Mog-like_dom_sf"/>
</dbReference>
<proteinExistence type="inferred from homology"/>
<dbReference type="Pfam" id="PF00994">
    <property type="entry name" value="MoCF_biosynth"/>
    <property type="match status" value="1"/>
</dbReference>
<sequence length="402" mass="41616">MRTVAEQQEIVRALASPLGTERLPLAEAEGRVLASDVVAKLPVPPFTNSAMDGYAVRASDVLEGPVVLEVVGDVPAGASSVPDVGEGQAARIMTGAPMPPSADAVVPVEATDQPRGEAPLPQRVEVREPVDVRQNVRLRGGNVLPGDPVMAAGSVLTPAALASLASVGYGEVDVYVRPRVAVIATGDELVAAGQEPGFGQVPDSNTYLVAGLARRFGAEVVGTHRAGDDPGAFRRILDEAAQQADVVVTTGGVSVGAFDVVRTALTEAEYEPVAMQPGKPQASGRITTPDGRTIVFLGLPGNPVSVFVSGWAFLREVLGAMTGRHIPWRKLRLPASWGWKSPAGRQQFIPVVVGEDGVVPAHEKGSGSHLIASLVLADGLAVVPAETTDVAAGDTVDVYLVD</sequence>
<dbReference type="InterPro" id="IPR001453">
    <property type="entry name" value="MoaB/Mog_dom"/>
</dbReference>
<dbReference type="CDD" id="cd00887">
    <property type="entry name" value="MoeA"/>
    <property type="match status" value="1"/>
</dbReference>
<dbReference type="Gene3D" id="2.40.340.10">
    <property type="entry name" value="MoeA, C-terminal, domain IV"/>
    <property type="match status" value="1"/>
</dbReference>
<dbReference type="PANTHER" id="PTHR10192">
    <property type="entry name" value="MOLYBDOPTERIN BIOSYNTHESIS PROTEIN"/>
    <property type="match status" value="1"/>
</dbReference>
<evidence type="ECO:0000256" key="1">
    <source>
        <dbReference type="ARBA" id="ARBA00002901"/>
    </source>
</evidence>
<dbReference type="InterPro" id="IPR036688">
    <property type="entry name" value="MoeA_C_domain_IV_sf"/>
</dbReference>
<evidence type="ECO:0000259" key="8">
    <source>
        <dbReference type="SMART" id="SM00852"/>
    </source>
</evidence>
<organism evidence="9 10">
    <name type="scientific">Tessaracoccus oleiagri</name>
    <dbReference type="NCBI Taxonomy" id="686624"/>
    <lineage>
        <taxon>Bacteria</taxon>
        <taxon>Bacillati</taxon>
        <taxon>Actinomycetota</taxon>
        <taxon>Actinomycetes</taxon>
        <taxon>Propionibacteriales</taxon>
        <taxon>Propionibacteriaceae</taxon>
        <taxon>Tessaracoccus</taxon>
    </lineage>
</organism>
<dbReference type="GO" id="GO:0046872">
    <property type="term" value="F:metal ion binding"/>
    <property type="evidence" value="ECO:0007669"/>
    <property type="project" value="UniProtKB-UniRule"/>
</dbReference>